<evidence type="ECO:0000313" key="2">
    <source>
        <dbReference type="EMBL" id="MTU41607.1"/>
    </source>
</evidence>
<evidence type="ECO:0000313" key="4">
    <source>
        <dbReference type="Proteomes" id="UP000437446"/>
    </source>
</evidence>
<organism evidence="1 4">
    <name type="scientific">Parabacteroides merdae</name>
    <dbReference type="NCBI Taxonomy" id="46503"/>
    <lineage>
        <taxon>Bacteria</taxon>
        <taxon>Pseudomonadati</taxon>
        <taxon>Bacteroidota</taxon>
        <taxon>Bacteroidia</taxon>
        <taxon>Bacteroidales</taxon>
        <taxon>Tannerellaceae</taxon>
        <taxon>Parabacteroides</taxon>
    </lineage>
</organism>
<proteinExistence type="predicted"/>
<dbReference type="RefSeq" id="WP_005643094.1">
    <property type="nucleotide sequence ID" value="NZ_CP081901.1"/>
</dbReference>
<evidence type="ECO:0000313" key="1">
    <source>
        <dbReference type="EMBL" id="MTU30837.1"/>
    </source>
</evidence>
<accession>A0A4Q5CCJ2</accession>
<dbReference type="Proteomes" id="UP000437446">
    <property type="component" value="Unassembled WGS sequence"/>
</dbReference>
<dbReference type="EMBL" id="WNCR01000011">
    <property type="protein sequence ID" value="MTU30837.1"/>
    <property type="molecule type" value="Genomic_DNA"/>
</dbReference>
<evidence type="ECO:0000313" key="3">
    <source>
        <dbReference type="Proteomes" id="UP000434916"/>
    </source>
</evidence>
<dbReference type="AlphaFoldDB" id="A0A4Q5CCJ2"/>
<keyword evidence="3" id="KW-1185">Reference proteome</keyword>
<sequence>MEEEGPQSSFMFLVTCNEAFGYSHEQILDSSFVLLVGMLRERGYLMNRRVKDFHSEDTSIKEEDGEWVEMVDFDTGHVKRIKKVLSA</sequence>
<comment type="caution">
    <text evidence="1">The sequence shown here is derived from an EMBL/GenBank/DDBJ whole genome shotgun (WGS) entry which is preliminary data.</text>
</comment>
<gene>
    <name evidence="1" type="ORF">GMD66_16800</name>
    <name evidence="2" type="ORF">GMD82_19590</name>
</gene>
<name>A0A4Q5CCJ2_9BACT</name>
<protein>
    <submittedName>
        <fullName evidence="1">Uncharacterized protein</fullName>
    </submittedName>
</protein>
<dbReference type="Proteomes" id="UP000434916">
    <property type="component" value="Unassembled WGS sequence"/>
</dbReference>
<reference evidence="3 4" key="1">
    <citation type="journal article" date="2019" name="Nat. Med.">
        <title>A library of human gut bacterial isolates paired with longitudinal multiomics data enables mechanistic microbiome research.</title>
        <authorList>
            <person name="Poyet M."/>
            <person name="Groussin M."/>
            <person name="Gibbons S.M."/>
            <person name="Avila-Pacheco J."/>
            <person name="Jiang X."/>
            <person name="Kearney S.M."/>
            <person name="Perrotta A.R."/>
            <person name="Berdy B."/>
            <person name="Zhao S."/>
            <person name="Lieberman T.D."/>
            <person name="Swanson P.K."/>
            <person name="Smith M."/>
            <person name="Roesemann S."/>
            <person name="Alexander J.E."/>
            <person name="Rich S.A."/>
            <person name="Livny J."/>
            <person name="Vlamakis H."/>
            <person name="Clish C."/>
            <person name="Bullock K."/>
            <person name="Deik A."/>
            <person name="Scott J."/>
            <person name="Pierce K.A."/>
            <person name="Xavier R.J."/>
            <person name="Alm E.J."/>
        </authorList>
    </citation>
    <scope>NUCLEOTIDE SEQUENCE [LARGE SCALE GENOMIC DNA]</scope>
    <source>
        <strain evidence="1 4">BIOML-A25</strain>
        <strain evidence="2 3">BIOML-A29</strain>
    </source>
</reference>
<dbReference type="EMBL" id="WNCN01000042">
    <property type="protein sequence ID" value="MTU41607.1"/>
    <property type="molecule type" value="Genomic_DNA"/>
</dbReference>